<dbReference type="GO" id="GO:0000139">
    <property type="term" value="C:Golgi membrane"/>
    <property type="evidence" value="ECO:0007669"/>
    <property type="project" value="UniProtKB-SubCell"/>
</dbReference>
<dbReference type="OMA" id="YRIIIKR"/>
<keyword evidence="6 7" id="KW-0472">Membrane</keyword>
<feature type="transmembrane region" description="Helical" evidence="7">
    <location>
        <begin position="278"/>
        <end position="299"/>
    </location>
</feature>
<comment type="similarity">
    <text evidence="2">Belongs to the nucleotide-sugar transporter family. SLC35A subfamily.</text>
</comment>
<dbReference type="InterPro" id="IPR037185">
    <property type="entry name" value="EmrE-like"/>
</dbReference>
<feature type="transmembrane region" description="Helical" evidence="7">
    <location>
        <begin position="250"/>
        <end position="271"/>
    </location>
</feature>
<reference evidence="8 9" key="1">
    <citation type="journal article" date="2018" name="Nat. Ecol. Evol.">
        <title>Shark genomes provide insights into elasmobranch evolution and the origin of vertebrates.</title>
        <authorList>
            <person name="Hara Y"/>
            <person name="Yamaguchi K"/>
            <person name="Onimaru K"/>
            <person name="Kadota M"/>
            <person name="Koyanagi M"/>
            <person name="Keeley SD"/>
            <person name="Tatsumi K"/>
            <person name="Tanaka K"/>
            <person name="Motone F"/>
            <person name="Kageyama Y"/>
            <person name="Nozu R"/>
            <person name="Adachi N"/>
            <person name="Nishimura O"/>
            <person name="Nakagawa R"/>
            <person name="Tanegashima C"/>
            <person name="Kiyatake I"/>
            <person name="Matsumoto R"/>
            <person name="Murakumo K"/>
            <person name="Nishida K"/>
            <person name="Terakita A"/>
            <person name="Kuratani S"/>
            <person name="Sato K"/>
            <person name="Hyodo S Kuraku.S."/>
        </authorList>
    </citation>
    <scope>NUCLEOTIDE SEQUENCE [LARGE SCALE GENOMIC DNA]</scope>
</reference>
<evidence type="ECO:0008006" key="10">
    <source>
        <dbReference type="Google" id="ProtNLM"/>
    </source>
</evidence>
<evidence type="ECO:0000256" key="3">
    <source>
        <dbReference type="ARBA" id="ARBA00022597"/>
    </source>
</evidence>
<dbReference type="PANTHER" id="PTHR10231">
    <property type="entry name" value="NUCLEOTIDE-SUGAR TRANSMEMBRANE TRANSPORTER"/>
    <property type="match status" value="1"/>
</dbReference>
<evidence type="ECO:0000256" key="1">
    <source>
        <dbReference type="ARBA" id="ARBA00004653"/>
    </source>
</evidence>
<dbReference type="OrthoDB" id="419167at2759"/>
<dbReference type="GO" id="GO:0015165">
    <property type="term" value="F:pyrimidine nucleotide-sugar transmembrane transporter activity"/>
    <property type="evidence" value="ECO:0007669"/>
    <property type="project" value="InterPro"/>
</dbReference>
<evidence type="ECO:0000256" key="4">
    <source>
        <dbReference type="ARBA" id="ARBA00022692"/>
    </source>
</evidence>
<dbReference type="Pfam" id="PF04142">
    <property type="entry name" value="Nuc_sug_transp"/>
    <property type="match status" value="1"/>
</dbReference>
<evidence type="ECO:0000256" key="6">
    <source>
        <dbReference type="ARBA" id="ARBA00023136"/>
    </source>
</evidence>
<dbReference type="EMBL" id="BFAA01012036">
    <property type="protein sequence ID" value="GCB79603.1"/>
    <property type="molecule type" value="Genomic_DNA"/>
</dbReference>
<name>A0A401Q2Q5_SCYTO</name>
<protein>
    <recommendedName>
        <fullName evidence="10">UDP-sugar transporter protein SLC35A4</fullName>
    </recommendedName>
</protein>
<feature type="transmembrane region" description="Helical" evidence="7">
    <location>
        <begin position="89"/>
        <end position="106"/>
    </location>
</feature>
<comment type="subcellular location">
    <subcellularLocation>
        <location evidence="1">Golgi apparatus membrane</location>
        <topology evidence="1">Multi-pass membrane protein</topology>
    </subcellularLocation>
</comment>
<keyword evidence="3" id="KW-0762">Sugar transport</keyword>
<keyword evidence="3" id="KW-0813">Transport</keyword>
<dbReference type="AlphaFoldDB" id="A0A401Q2Q5"/>
<evidence type="ECO:0000256" key="5">
    <source>
        <dbReference type="ARBA" id="ARBA00022989"/>
    </source>
</evidence>
<dbReference type="InterPro" id="IPR007271">
    <property type="entry name" value="Nuc_sug_transpt"/>
</dbReference>
<feature type="transmembrane region" description="Helical" evidence="7">
    <location>
        <begin position="188"/>
        <end position="206"/>
    </location>
</feature>
<evidence type="ECO:0000313" key="9">
    <source>
        <dbReference type="Proteomes" id="UP000288216"/>
    </source>
</evidence>
<feature type="transmembrane region" description="Helical" evidence="7">
    <location>
        <begin position="54"/>
        <end position="77"/>
    </location>
</feature>
<evidence type="ECO:0000256" key="7">
    <source>
        <dbReference type="SAM" id="Phobius"/>
    </source>
</evidence>
<dbReference type="NCBIfam" id="TIGR00803">
    <property type="entry name" value="nst"/>
    <property type="match status" value="1"/>
</dbReference>
<keyword evidence="5 7" id="KW-1133">Transmembrane helix</keyword>
<feature type="transmembrane region" description="Helical" evidence="7">
    <location>
        <begin position="121"/>
        <end position="141"/>
    </location>
</feature>
<keyword evidence="4 7" id="KW-0812">Transmembrane</keyword>
<keyword evidence="9" id="KW-1185">Reference proteome</keyword>
<feature type="transmembrane region" description="Helical" evidence="7">
    <location>
        <begin position="23"/>
        <end position="42"/>
    </location>
</feature>
<sequence>MDAVEDSGTFGLSSAKAQMRGRLGWGLVLLLSVLAYGSHAPLIGLCKVDGKVPFSSSSVVVLVELAKLFVSAVLLLTRDRSSFPSRGATSARSVLPFAVPASLYAINNNLVVHMQHHMDPVTFQVLSNLKIAATAAFYSLLLRQRLPMLKWLALFLLMVAGACHAGALRGHPGEVEPAVNTHLYITPWGAVAITVYCSISGLSAVYTERALKSQPLSLNLQNLFLYTFGVAVNSIVHTASTPGSNFFEGYSAWVVLIIATQALNGLLMSIVMKYNNNITRLFIISCSMLVNVTLSVLLFNLQLTPLFFVAVGLICISIHLYYLVR</sequence>
<organism evidence="8 9">
    <name type="scientific">Scyliorhinus torazame</name>
    <name type="common">Cloudy catshark</name>
    <name type="synonym">Catulus torazame</name>
    <dbReference type="NCBI Taxonomy" id="75743"/>
    <lineage>
        <taxon>Eukaryota</taxon>
        <taxon>Metazoa</taxon>
        <taxon>Chordata</taxon>
        <taxon>Craniata</taxon>
        <taxon>Vertebrata</taxon>
        <taxon>Chondrichthyes</taxon>
        <taxon>Elasmobranchii</taxon>
        <taxon>Galeomorphii</taxon>
        <taxon>Galeoidea</taxon>
        <taxon>Carcharhiniformes</taxon>
        <taxon>Scyliorhinidae</taxon>
        <taxon>Scyliorhinus</taxon>
    </lineage>
</organism>
<evidence type="ECO:0000256" key="2">
    <source>
        <dbReference type="ARBA" id="ARBA00009976"/>
    </source>
</evidence>
<feature type="transmembrane region" description="Helical" evidence="7">
    <location>
        <begin position="305"/>
        <end position="324"/>
    </location>
</feature>
<comment type="caution">
    <text evidence="8">The sequence shown here is derived from an EMBL/GenBank/DDBJ whole genome shotgun (WGS) entry which is preliminary data.</text>
</comment>
<dbReference type="Proteomes" id="UP000288216">
    <property type="component" value="Unassembled WGS sequence"/>
</dbReference>
<dbReference type="SUPFAM" id="SSF103481">
    <property type="entry name" value="Multidrug resistance efflux transporter EmrE"/>
    <property type="match status" value="1"/>
</dbReference>
<dbReference type="STRING" id="75743.A0A401Q2Q5"/>
<evidence type="ECO:0000313" key="8">
    <source>
        <dbReference type="EMBL" id="GCB79603.1"/>
    </source>
</evidence>
<accession>A0A401Q2Q5</accession>
<gene>
    <name evidence="8" type="ORF">scyTo_0017917</name>
</gene>
<feature type="transmembrane region" description="Helical" evidence="7">
    <location>
        <begin position="218"/>
        <end position="238"/>
    </location>
</feature>
<feature type="transmembrane region" description="Helical" evidence="7">
    <location>
        <begin position="148"/>
        <end position="168"/>
    </location>
</feature>
<proteinExistence type="inferred from homology"/>
<dbReference type="PIRSF" id="PIRSF005799">
    <property type="entry name" value="UDP-gal_transpt"/>
    <property type="match status" value="1"/>
</dbReference>